<feature type="compositionally biased region" description="Polar residues" evidence="1">
    <location>
        <begin position="45"/>
        <end position="58"/>
    </location>
</feature>
<gene>
    <name evidence="2" type="ORF">PPERSA_07857</name>
</gene>
<feature type="region of interest" description="Disordered" evidence="1">
    <location>
        <begin position="42"/>
        <end position="111"/>
    </location>
</feature>
<evidence type="ECO:0000313" key="3">
    <source>
        <dbReference type="Proteomes" id="UP000054937"/>
    </source>
</evidence>
<reference evidence="2 3" key="1">
    <citation type="journal article" date="2015" name="Sci. Rep.">
        <title>Genome of the facultative scuticociliatosis pathogen Pseudocohnilembus persalinus provides insight into its virulence through horizontal gene transfer.</title>
        <authorList>
            <person name="Xiong J."/>
            <person name="Wang G."/>
            <person name="Cheng J."/>
            <person name="Tian M."/>
            <person name="Pan X."/>
            <person name="Warren A."/>
            <person name="Jiang C."/>
            <person name="Yuan D."/>
            <person name="Miao W."/>
        </authorList>
    </citation>
    <scope>NUCLEOTIDE SEQUENCE [LARGE SCALE GENOMIC DNA]</scope>
    <source>
        <strain evidence="2">36N120E</strain>
    </source>
</reference>
<sequence>MDPYGLFRNWQTTLEQEQNNIFQFFGGNEIDQQQQQYDTNTYNQTKNFNSSDYQNQNITVPLNPNNNTQPQNQMNSTQTYNDNYNNTQLENKKNNSQNNQTQQSNENTNQNKTQQFLTINYDYIQHYDKKQNNESIKNKNSYIEYQYFQLELCEKYIQPQLDNKCQGLP</sequence>
<dbReference type="Proteomes" id="UP000054937">
    <property type="component" value="Unassembled WGS sequence"/>
</dbReference>
<name>A0A0V0QCJ9_PSEPJ</name>
<dbReference type="EMBL" id="LDAU01000204">
    <property type="protein sequence ID" value="KRW99780.1"/>
    <property type="molecule type" value="Genomic_DNA"/>
</dbReference>
<protein>
    <submittedName>
        <fullName evidence="2">Uncharacterized protein</fullName>
    </submittedName>
</protein>
<dbReference type="AlphaFoldDB" id="A0A0V0QCJ9"/>
<feature type="compositionally biased region" description="Low complexity" evidence="1">
    <location>
        <begin position="59"/>
        <end position="111"/>
    </location>
</feature>
<accession>A0A0V0QCJ9</accession>
<proteinExistence type="predicted"/>
<dbReference type="InParanoid" id="A0A0V0QCJ9"/>
<evidence type="ECO:0000256" key="1">
    <source>
        <dbReference type="SAM" id="MobiDB-lite"/>
    </source>
</evidence>
<organism evidence="2 3">
    <name type="scientific">Pseudocohnilembus persalinus</name>
    <name type="common">Ciliate</name>
    <dbReference type="NCBI Taxonomy" id="266149"/>
    <lineage>
        <taxon>Eukaryota</taxon>
        <taxon>Sar</taxon>
        <taxon>Alveolata</taxon>
        <taxon>Ciliophora</taxon>
        <taxon>Intramacronucleata</taxon>
        <taxon>Oligohymenophorea</taxon>
        <taxon>Scuticociliatia</taxon>
        <taxon>Philasterida</taxon>
        <taxon>Pseudocohnilembidae</taxon>
        <taxon>Pseudocohnilembus</taxon>
    </lineage>
</organism>
<keyword evidence="3" id="KW-1185">Reference proteome</keyword>
<comment type="caution">
    <text evidence="2">The sequence shown here is derived from an EMBL/GenBank/DDBJ whole genome shotgun (WGS) entry which is preliminary data.</text>
</comment>
<evidence type="ECO:0000313" key="2">
    <source>
        <dbReference type="EMBL" id="KRW99780.1"/>
    </source>
</evidence>